<dbReference type="AlphaFoldDB" id="W4VFQ3"/>
<dbReference type="Proteomes" id="UP000019102">
    <property type="component" value="Unassembled WGS sequence"/>
</dbReference>
<keyword evidence="6" id="KW-1185">Reference proteome</keyword>
<protein>
    <submittedName>
        <fullName evidence="5">Two-component response regulator</fullName>
    </submittedName>
</protein>
<dbReference type="SUPFAM" id="SSF52172">
    <property type="entry name" value="CheY-like"/>
    <property type="match status" value="1"/>
</dbReference>
<dbReference type="PANTHER" id="PTHR42713">
    <property type="entry name" value="HISTIDINE KINASE-RELATED"/>
    <property type="match status" value="1"/>
</dbReference>
<reference evidence="5 6" key="1">
    <citation type="journal article" date="2014" name="Genome Announc.">
        <title>Draft Genome Sequence of the Boron-Tolerant and Moderately Halotolerant Bacterium Gracilibacillus boraciitolerans JCM 21714T.</title>
        <authorList>
            <person name="Ahmed I."/>
            <person name="Oshima K."/>
            <person name="Suda W."/>
            <person name="Kitamura K."/>
            <person name="Iida T."/>
            <person name="Ohmori Y."/>
            <person name="Fujiwara T."/>
            <person name="Hattori M."/>
            <person name="Ohkuma M."/>
        </authorList>
    </citation>
    <scope>NUCLEOTIDE SEQUENCE [LARGE SCALE GENOMIC DNA]</scope>
    <source>
        <strain evidence="5 6">JCM 21714</strain>
    </source>
</reference>
<dbReference type="InterPro" id="IPR001789">
    <property type="entry name" value="Sig_transdc_resp-reg_receiver"/>
</dbReference>
<feature type="domain" description="Response regulatory" evidence="4">
    <location>
        <begin position="1"/>
        <end position="112"/>
    </location>
</feature>
<evidence type="ECO:0000256" key="2">
    <source>
        <dbReference type="ARBA" id="ARBA00023125"/>
    </source>
</evidence>
<dbReference type="STRING" id="1298598.JCM21714_954"/>
<gene>
    <name evidence="5" type="ORF">JCM21714_954</name>
</gene>
<proteinExistence type="predicted"/>
<evidence type="ECO:0000259" key="4">
    <source>
        <dbReference type="PROSITE" id="PS50110"/>
    </source>
</evidence>
<accession>W4VFQ3</accession>
<dbReference type="InterPro" id="IPR051552">
    <property type="entry name" value="HptR"/>
</dbReference>
<dbReference type="EMBL" id="BAVS01000002">
    <property type="protein sequence ID" value="GAE91981.1"/>
    <property type="molecule type" value="Genomic_DNA"/>
</dbReference>
<keyword evidence="3" id="KW-0597">Phosphoprotein</keyword>
<dbReference type="eggNOG" id="COG4753">
    <property type="taxonomic scope" value="Bacteria"/>
</dbReference>
<dbReference type="PANTHER" id="PTHR42713:SF3">
    <property type="entry name" value="TRANSCRIPTIONAL REGULATORY PROTEIN HPTR"/>
    <property type="match status" value="1"/>
</dbReference>
<dbReference type="SMART" id="SM00448">
    <property type="entry name" value="REC"/>
    <property type="match status" value="1"/>
</dbReference>
<dbReference type="InterPro" id="IPR011006">
    <property type="entry name" value="CheY-like_superfamily"/>
</dbReference>
<dbReference type="GO" id="GO:0000160">
    <property type="term" value="P:phosphorelay signal transduction system"/>
    <property type="evidence" value="ECO:0007669"/>
    <property type="project" value="InterPro"/>
</dbReference>
<name>W4VFQ3_9BACI</name>
<feature type="modified residue" description="4-aspartylphosphate" evidence="3">
    <location>
        <position position="46"/>
    </location>
</feature>
<dbReference type="CDD" id="cd17536">
    <property type="entry name" value="REC_YesN-like"/>
    <property type="match status" value="1"/>
</dbReference>
<evidence type="ECO:0000313" key="6">
    <source>
        <dbReference type="Proteomes" id="UP000019102"/>
    </source>
</evidence>
<evidence type="ECO:0000256" key="3">
    <source>
        <dbReference type="PROSITE-ProRule" id="PRU00169"/>
    </source>
</evidence>
<evidence type="ECO:0000256" key="1">
    <source>
        <dbReference type="ARBA" id="ARBA00022490"/>
    </source>
</evidence>
<dbReference type="PROSITE" id="PS50110">
    <property type="entry name" value="RESPONSE_REGULATORY"/>
    <property type="match status" value="1"/>
</dbReference>
<sequence>MFLLERGIKTLIDWETYGFSICGEADNGEDALADIQQLKPELVLTDIRMPVLDGLDLIKYTKESLTDSPYFIVISGYTDFKYAQRALRYGVKDFILKPVDQEEIHQTLDRVATTIRRDYESRHLQDKMEVMTEVKKILFDESCKSNKDLLHPFF</sequence>
<dbReference type="GO" id="GO:0003677">
    <property type="term" value="F:DNA binding"/>
    <property type="evidence" value="ECO:0007669"/>
    <property type="project" value="UniProtKB-KW"/>
</dbReference>
<evidence type="ECO:0000313" key="5">
    <source>
        <dbReference type="EMBL" id="GAE91981.1"/>
    </source>
</evidence>
<comment type="caution">
    <text evidence="5">The sequence shown here is derived from an EMBL/GenBank/DDBJ whole genome shotgun (WGS) entry which is preliminary data.</text>
</comment>
<keyword evidence="2" id="KW-0238">DNA-binding</keyword>
<dbReference type="Pfam" id="PF00072">
    <property type="entry name" value="Response_reg"/>
    <property type="match status" value="1"/>
</dbReference>
<dbReference type="Gene3D" id="3.40.50.2300">
    <property type="match status" value="1"/>
</dbReference>
<organism evidence="5 6">
    <name type="scientific">Gracilibacillus boraciitolerans JCM 21714</name>
    <dbReference type="NCBI Taxonomy" id="1298598"/>
    <lineage>
        <taxon>Bacteria</taxon>
        <taxon>Bacillati</taxon>
        <taxon>Bacillota</taxon>
        <taxon>Bacilli</taxon>
        <taxon>Bacillales</taxon>
        <taxon>Bacillaceae</taxon>
        <taxon>Gracilibacillus</taxon>
    </lineage>
</organism>
<keyword evidence="1" id="KW-0963">Cytoplasm</keyword>